<dbReference type="AlphaFoldDB" id="A0AAV1G1K9"/>
<gene>
    <name evidence="1" type="ORF">XNOV1_A005379</name>
</gene>
<proteinExistence type="predicted"/>
<organism evidence="1 2">
    <name type="scientific">Xyrichtys novacula</name>
    <name type="common">Pearly razorfish</name>
    <name type="synonym">Hemipteronotus novacula</name>
    <dbReference type="NCBI Taxonomy" id="13765"/>
    <lineage>
        <taxon>Eukaryota</taxon>
        <taxon>Metazoa</taxon>
        <taxon>Chordata</taxon>
        <taxon>Craniata</taxon>
        <taxon>Vertebrata</taxon>
        <taxon>Euteleostomi</taxon>
        <taxon>Actinopterygii</taxon>
        <taxon>Neopterygii</taxon>
        <taxon>Teleostei</taxon>
        <taxon>Neoteleostei</taxon>
        <taxon>Acanthomorphata</taxon>
        <taxon>Eupercaria</taxon>
        <taxon>Labriformes</taxon>
        <taxon>Labridae</taxon>
        <taxon>Xyrichtys</taxon>
    </lineage>
</organism>
<name>A0AAV1G1K9_XYRNO</name>
<accession>A0AAV1G1K9</accession>
<protein>
    <submittedName>
        <fullName evidence="1">Uncharacterized protein</fullName>
    </submittedName>
</protein>
<sequence>MEVCSRPSNVHQNCTEKTTAKTIHAKERDEGLGRQSGRRNQILSINNLRINQYESSSPNPEGTICGHLSDEERERGRCLPV</sequence>
<keyword evidence="2" id="KW-1185">Reference proteome</keyword>
<dbReference type="Proteomes" id="UP001178508">
    <property type="component" value="Chromosome 11"/>
</dbReference>
<dbReference type="EMBL" id="OY660874">
    <property type="protein sequence ID" value="CAJ1067821.1"/>
    <property type="molecule type" value="Genomic_DNA"/>
</dbReference>
<evidence type="ECO:0000313" key="1">
    <source>
        <dbReference type="EMBL" id="CAJ1067821.1"/>
    </source>
</evidence>
<evidence type="ECO:0000313" key="2">
    <source>
        <dbReference type="Proteomes" id="UP001178508"/>
    </source>
</evidence>
<reference evidence="1" key="1">
    <citation type="submission" date="2023-08" db="EMBL/GenBank/DDBJ databases">
        <authorList>
            <person name="Alioto T."/>
            <person name="Alioto T."/>
            <person name="Gomez Garrido J."/>
        </authorList>
    </citation>
    <scope>NUCLEOTIDE SEQUENCE</scope>
</reference>